<dbReference type="Pfam" id="PF04229">
    <property type="entry name" value="GrpB"/>
    <property type="match status" value="1"/>
</dbReference>
<keyword evidence="2" id="KW-1185">Reference proteome</keyword>
<dbReference type="Proteomes" id="UP001172778">
    <property type="component" value="Unassembled WGS sequence"/>
</dbReference>
<dbReference type="EMBL" id="JARRAF010000032">
    <property type="protein sequence ID" value="MDK2126148.1"/>
    <property type="molecule type" value="Genomic_DNA"/>
</dbReference>
<evidence type="ECO:0000313" key="1">
    <source>
        <dbReference type="EMBL" id="MDK2126148.1"/>
    </source>
</evidence>
<dbReference type="InterPro" id="IPR007344">
    <property type="entry name" value="GrpB/CoaE"/>
</dbReference>
<organism evidence="1 2">
    <name type="scientific">Parachitinimonas caeni</name>
    <dbReference type="NCBI Taxonomy" id="3031301"/>
    <lineage>
        <taxon>Bacteria</taxon>
        <taxon>Pseudomonadati</taxon>
        <taxon>Pseudomonadota</taxon>
        <taxon>Betaproteobacteria</taxon>
        <taxon>Neisseriales</taxon>
        <taxon>Chitinibacteraceae</taxon>
        <taxon>Parachitinimonas</taxon>
    </lineage>
</organism>
<dbReference type="InterPro" id="IPR043519">
    <property type="entry name" value="NT_sf"/>
</dbReference>
<sequence length="174" mass="19361">MILVVPHDPAWALQFAEEAQQIHRALGAVVLDLHHIGSTAIQGIHAKPVIDMLLAVGDLQVLDQQAGVLMALGYEAKGEFGIPGRRYFSKDSPSGARSHQLHAFQAGSHGFIRHLAFRDYMNAHPEVAQAYGRLKQQLASQYPLNRTAYMDGKDPFIRQHEALAMDWFLQQRAA</sequence>
<protein>
    <submittedName>
        <fullName evidence="1">GrpB family protein</fullName>
    </submittedName>
</protein>
<dbReference type="PANTHER" id="PTHR34822">
    <property type="entry name" value="GRPB DOMAIN PROTEIN (AFU_ORTHOLOGUE AFUA_1G01530)"/>
    <property type="match status" value="1"/>
</dbReference>
<dbReference type="Gene3D" id="3.30.460.10">
    <property type="entry name" value="Beta Polymerase, domain 2"/>
    <property type="match status" value="1"/>
</dbReference>
<reference evidence="1" key="1">
    <citation type="submission" date="2023-03" db="EMBL/GenBank/DDBJ databases">
        <title>Chitinimonas shenzhenensis gen. nov., sp. nov., a novel member of family Burkholderiaceae isolated from activated sludge collected in Shen Zhen, China.</title>
        <authorList>
            <person name="Wang X."/>
        </authorList>
    </citation>
    <scope>NUCLEOTIDE SEQUENCE</scope>
    <source>
        <strain evidence="1">DQS-5</strain>
    </source>
</reference>
<proteinExistence type="predicted"/>
<gene>
    <name evidence="1" type="ORF">PZA18_19065</name>
</gene>
<dbReference type="RefSeq" id="WP_284102462.1">
    <property type="nucleotide sequence ID" value="NZ_JARRAF010000032.1"/>
</dbReference>
<dbReference type="SUPFAM" id="SSF81301">
    <property type="entry name" value="Nucleotidyltransferase"/>
    <property type="match status" value="1"/>
</dbReference>
<accession>A0ABT7E1F9</accession>
<dbReference type="PANTHER" id="PTHR34822:SF1">
    <property type="entry name" value="GRPB FAMILY PROTEIN"/>
    <property type="match status" value="1"/>
</dbReference>
<evidence type="ECO:0000313" key="2">
    <source>
        <dbReference type="Proteomes" id="UP001172778"/>
    </source>
</evidence>
<comment type="caution">
    <text evidence="1">The sequence shown here is derived from an EMBL/GenBank/DDBJ whole genome shotgun (WGS) entry which is preliminary data.</text>
</comment>
<name>A0ABT7E1F9_9NEIS</name>